<evidence type="ECO:0000313" key="3">
    <source>
        <dbReference type="Proteomes" id="UP000230228"/>
    </source>
</evidence>
<dbReference type="InterPro" id="IPR000653">
    <property type="entry name" value="DegT/StrS_aminotransferase"/>
</dbReference>
<sequence length="217" mass="23196">KAVESMLDRGPFILGPEVEAFEKAWAGYLGVKHAVGVSNGADALYLALIASGIKPGDEVITQGNAYNASVTAILRAGAVPRFADIDSNTLQIDVAKIESLITGKTRAILPVHLYGQFGDMEKLARISKKRNLKIIEDCAQAHGAELAGKKLGSFGRVNAFSFYPTKNLGAFGDAGAVVTDDEKAAEQLRALRNLGQVAKNEHRYLGTNMRLDPIQAT</sequence>
<dbReference type="GO" id="GO:0000271">
    <property type="term" value="P:polysaccharide biosynthetic process"/>
    <property type="evidence" value="ECO:0007669"/>
    <property type="project" value="TreeGrafter"/>
</dbReference>
<dbReference type="Gene3D" id="3.40.640.10">
    <property type="entry name" value="Type I PLP-dependent aspartate aminotransferase-like (Major domain)"/>
    <property type="match status" value="1"/>
</dbReference>
<reference evidence="3" key="1">
    <citation type="submission" date="2017-09" db="EMBL/GenBank/DDBJ databases">
        <title>Depth-based differentiation of microbial function through sediment-hosted aquifers and enrichment of novel symbionts in the deep terrestrial subsurface.</title>
        <authorList>
            <person name="Probst A.J."/>
            <person name="Ladd B."/>
            <person name="Jarett J.K."/>
            <person name="Geller-Mcgrath D.E."/>
            <person name="Sieber C.M.K."/>
            <person name="Emerson J.B."/>
            <person name="Anantharaman K."/>
            <person name="Thomas B.C."/>
            <person name="Malmstrom R."/>
            <person name="Stieglmeier M."/>
            <person name="Klingl A."/>
            <person name="Woyke T."/>
            <person name="Ryan C.M."/>
            <person name="Banfield J.F."/>
        </authorList>
    </citation>
    <scope>NUCLEOTIDE SEQUENCE [LARGE SCALE GENOMIC DNA]</scope>
</reference>
<keyword evidence="1" id="KW-0663">Pyridoxal phosphate</keyword>
<evidence type="ECO:0000313" key="2">
    <source>
        <dbReference type="EMBL" id="PJC25474.1"/>
    </source>
</evidence>
<dbReference type="SUPFAM" id="SSF53383">
    <property type="entry name" value="PLP-dependent transferases"/>
    <property type="match status" value="1"/>
</dbReference>
<gene>
    <name evidence="2" type="ORF">CO056_00030</name>
</gene>
<dbReference type="GO" id="GO:0008483">
    <property type="term" value="F:transaminase activity"/>
    <property type="evidence" value="ECO:0007669"/>
    <property type="project" value="TreeGrafter"/>
</dbReference>
<dbReference type="Pfam" id="PF01041">
    <property type="entry name" value="DegT_DnrJ_EryC1"/>
    <property type="match status" value="1"/>
</dbReference>
<dbReference type="PANTHER" id="PTHR30244">
    <property type="entry name" value="TRANSAMINASE"/>
    <property type="match status" value="1"/>
</dbReference>
<organism evidence="2 3">
    <name type="scientific">Candidatus Tagabacteria bacterium CG_4_9_14_0_2_um_filter_41_11</name>
    <dbReference type="NCBI Taxonomy" id="1975019"/>
    <lineage>
        <taxon>Bacteria</taxon>
        <taxon>Candidatus Tagaibacteriota</taxon>
    </lineage>
</organism>
<accession>A0A2M8ERW5</accession>
<dbReference type="AlphaFoldDB" id="A0A2M8ERW5"/>
<feature type="non-terminal residue" evidence="2">
    <location>
        <position position="217"/>
    </location>
</feature>
<protein>
    <submittedName>
        <fullName evidence="2">Erythromycin biosynthesis sensory transduction protein eryC1</fullName>
    </submittedName>
</protein>
<proteinExistence type="predicted"/>
<dbReference type="InterPro" id="IPR015421">
    <property type="entry name" value="PyrdxlP-dep_Trfase_major"/>
</dbReference>
<evidence type="ECO:0000256" key="1">
    <source>
        <dbReference type="ARBA" id="ARBA00022898"/>
    </source>
</evidence>
<comment type="caution">
    <text evidence="2">The sequence shown here is derived from an EMBL/GenBank/DDBJ whole genome shotgun (WGS) entry which is preliminary data.</text>
</comment>
<feature type="non-terminal residue" evidence="2">
    <location>
        <position position="1"/>
    </location>
</feature>
<dbReference type="PANTHER" id="PTHR30244:SF36">
    <property type="entry name" value="3-OXO-GLUCOSE-6-PHOSPHATE:GLUTAMATE AMINOTRANSFERASE"/>
    <property type="match status" value="1"/>
</dbReference>
<dbReference type="EMBL" id="PFSH01000002">
    <property type="protein sequence ID" value="PJC25474.1"/>
    <property type="molecule type" value="Genomic_DNA"/>
</dbReference>
<dbReference type="InterPro" id="IPR015424">
    <property type="entry name" value="PyrdxlP-dep_Trfase"/>
</dbReference>
<dbReference type="Proteomes" id="UP000230228">
    <property type="component" value="Unassembled WGS sequence"/>
</dbReference>
<dbReference type="GO" id="GO:0030170">
    <property type="term" value="F:pyridoxal phosphate binding"/>
    <property type="evidence" value="ECO:0007669"/>
    <property type="project" value="TreeGrafter"/>
</dbReference>
<dbReference type="CDD" id="cd00616">
    <property type="entry name" value="AHBA_syn"/>
    <property type="match status" value="1"/>
</dbReference>
<name>A0A2M8ERW5_9BACT</name>